<evidence type="ECO:0000313" key="6">
    <source>
        <dbReference type="Proteomes" id="UP000521322"/>
    </source>
</evidence>
<feature type="compositionally biased region" description="Low complexity" evidence="3">
    <location>
        <begin position="354"/>
        <end position="368"/>
    </location>
</feature>
<dbReference type="PANTHER" id="PTHR21258">
    <property type="entry name" value="DOCKING PROTEIN RELATED"/>
    <property type="match status" value="1"/>
</dbReference>
<dbReference type="SMART" id="SM00310">
    <property type="entry name" value="PTBI"/>
    <property type="match status" value="1"/>
</dbReference>
<evidence type="ECO:0000256" key="2">
    <source>
        <dbReference type="ARBA" id="ARBA00022553"/>
    </source>
</evidence>
<dbReference type="SMART" id="SM00233">
    <property type="entry name" value="PH"/>
    <property type="match status" value="1"/>
</dbReference>
<comment type="similarity">
    <text evidence="1">Belongs to the DOK family. Type A subfamily.</text>
</comment>
<protein>
    <submittedName>
        <fullName evidence="5">DOK2 protein</fullName>
    </submittedName>
</protein>
<dbReference type="InterPro" id="IPR011993">
    <property type="entry name" value="PH-like_dom_sf"/>
</dbReference>
<dbReference type="InterPro" id="IPR037751">
    <property type="entry name" value="Dok1/2/3_PTB"/>
</dbReference>
<dbReference type="CDD" id="cd01203">
    <property type="entry name" value="PTB_DOK1_DOK2_DOK3"/>
    <property type="match status" value="1"/>
</dbReference>
<feature type="non-terminal residue" evidence="5">
    <location>
        <position position="1"/>
    </location>
</feature>
<dbReference type="Proteomes" id="UP000521322">
    <property type="component" value="Unassembled WGS sequence"/>
</dbReference>
<gene>
    <name evidence="5" type="primary">Dok2</name>
    <name evidence="5" type="ORF">DASBRO_R02931</name>
</gene>
<organism evidence="5 6">
    <name type="scientific">Dasyornis broadbenti</name>
    <name type="common">rufous bristle-bird</name>
    <dbReference type="NCBI Taxonomy" id="243059"/>
    <lineage>
        <taxon>Eukaryota</taxon>
        <taxon>Metazoa</taxon>
        <taxon>Chordata</taxon>
        <taxon>Craniata</taxon>
        <taxon>Vertebrata</taxon>
        <taxon>Euteleostomi</taxon>
        <taxon>Archelosauria</taxon>
        <taxon>Archosauria</taxon>
        <taxon>Dinosauria</taxon>
        <taxon>Saurischia</taxon>
        <taxon>Theropoda</taxon>
        <taxon>Coelurosauria</taxon>
        <taxon>Aves</taxon>
        <taxon>Neognathae</taxon>
        <taxon>Neoaves</taxon>
        <taxon>Telluraves</taxon>
        <taxon>Australaves</taxon>
        <taxon>Passeriformes</taxon>
        <taxon>Meliphagoidea</taxon>
        <taxon>Dasyornithidae</taxon>
        <taxon>Dasyornis</taxon>
    </lineage>
</organism>
<name>A0A7K6HYF1_9PASS</name>
<feature type="domain" description="IRS-type PTB" evidence="4">
    <location>
        <begin position="160"/>
        <end position="264"/>
    </location>
</feature>
<keyword evidence="2" id="KW-0597">Phosphoprotein</keyword>
<dbReference type="Pfam" id="PF02174">
    <property type="entry name" value="IRS"/>
    <property type="match status" value="1"/>
</dbReference>
<feature type="non-terminal residue" evidence="5">
    <location>
        <position position="465"/>
    </location>
</feature>
<evidence type="ECO:0000259" key="4">
    <source>
        <dbReference type="PROSITE" id="PS51064"/>
    </source>
</evidence>
<feature type="region of interest" description="Disordered" evidence="3">
    <location>
        <begin position="354"/>
        <end position="387"/>
    </location>
</feature>
<evidence type="ECO:0000256" key="1">
    <source>
        <dbReference type="ARBA" id="ARBA00010955"/>
    </source>
</evidence>
<reference evidence="5 6" key="1">
    <citation type="submission" date="2019-09" db="EMBL/GenBank/DDBJ databases">
        <title>Bird 10,000 Genomes (B10K) Project - Family phase.</title>
        <authorList>
            <person name="Zhang G."/>
        </authorList>
    </citation>
    <scope>NUCLEOTIDE SEQUENCE [LARGE SCALE GENOMIC DNA]</scope>
    <source>
        <strain evidence="5">B10K-DU-029-49</strain>
        <tissue evidence="5">Liver</tissue>
    </source>
</reference>
<dbReference type="GO" id="GO:0007169">
    <property type="term" value="P:cell surface receptor protein tyrosine kinase signaling pathway"/>
    <property type="evidence" value="ECO:0007669"/>
    <property type="project" value="TreeGrafter"/>
</dbReference>
<dbReference type="InterPro" id="IPR002404">
    <property type="entry name" value="IRS_PTB"/>
</dbReference>
<dbReference type="InterPro" id="IPR001849">
    <property type="entry name" value="PH_domain"/>
</dbReference>
<evidence type="ECO:0000256" key="3">
    <source>
        <dbReference type="SAM" id="MobiDB-lite"/>
    </source>
</evidence>
<dbReference type="CDD" id="cd14676">
    <property type="entry name" value="PH_DOK1_2_3"/>
    <property type="match status" value="1"/>
</dbReference>
<keyword evidence="6" id="KW-1185">Reference proteome</keyword>
<sequence>RMEELVVKQGGIYLQLQQTFGKKWKKFWGVLYRESSCSTARLELLEGSGPVGAERPRKAEGGRRLVRLSDCVHVAEAGGDATCPKDTVPFLLETTDRCFLLAADSAEAADWIQRLCELAFPRSREEPGAAKEGPPGSLGTNSEFSMEENSLYSSRGKAGLEQAFEVTVRVTPSSQRCRLRGRCVLRAGEEALELRHLQSQEILYSWPYRFLRRFGRDKVTFSFEAGRRCASGEGNFEFDTRQGNEIFQAIEAAIDVQRGRGAEEPRWGGAGDEAPQPLGHTRTPSWAQGHEEPKGPSLEGKPCDSLRRGAPPAPPEKGRRQEAAQVECEYAVPFDTIAKSFLARQFGALGCPQEGLPEPLGGPREAGGAQQPPGRPTAPKPEHIYDEPEGLSALALYDEPKEVKGEAWRLQAAPEEPPGHEYPYNPQRDDYAVPKRPVPLRQPFLLQGKEWLGDYDNVALKVAKK</sequence>
<dbReference type="Gene3D" id="2.30.29.30">
    <property type="entry name" value="Pleckstrin-homology domain (PH domain)/Phosphotyrosine-binding domain (PTB)"/>
    <property type="match status" value="2"/>
</dbReference>
<dbReference type="SMART" id="SM01244">
    <property type="entry name" value="IRS"/>
    <property type="match status" value="1"/>
</dbReference>
<dbReference type="GO" id="GO:0005737">
    <property type="term" value="C:cytoplasm"/>
    <property type="evidence" value="ECO:0007669"/>
    <property type="project" value="TreeGrafter"/>
</dbReference>
<comment type="caution">
    <text evidence="5">The sequence shown here is derived from an EMBL/GenBank/DDBJ whole genome shotgun (WGS) entry which is preliminary data.</text>
</comment>
<proteinExistence type="inferred from homology"/>
<dbReference type="GO" id="GO:0007265">
    <property type="term" value="P:Ras protein signal transduction"/>
    <property type="evidence" value="ECO:0007669"/>
    <property type="project" value="TreeGrafter"/>
</dbReference>
<dbReference type="EMBL" id="VZRN01003862">
    <property type="protein sequence ID" value="NWV80378.1"/>
    <property type="molecule type" value="Genomic_DNA"/>
</dbReference>
<evidence type="ECO:0000313" key="5">
    <source>
        <dbReference type="EMBL" id="NWV80378.1"/>
    </source>
</evidence>
<accession>A0A7K6HYF1</accession>
<dbReference type="GO" id="GO:0043410">
    <property type="term" value="P:positive regulation of MAPK cascade"/>
    <property type="evidence" value="ECO:0007669"/>
    <property type="project" value="TreeGrafter"/>
</dbReference>
<dbReference type="PROSITE" id="PS51064">
    <property type="entry name" value="IRS_PTB"/>
    <property type="match status" value="1"/>
</dbReference>
<dbReference type="SUPFAM" id="SSF50729">
    <property type="entry name" value="PH domain-like"/>
    <property type="match status" value="2"/>
</dbReference>
<dbReference type="AlphaFoldDB" id="A0A7K6HYF1"/>
<feature type="region of interest" description="Disordered" evidence="3">
    <location>
        <begin position="411"/>
        <end position="435"/>
    </location>
</feature>
<feature type="region of interest" description="Disordered" evidence="3">
    <location>
        <begin position="258"/>
        <end position="322"/>
    </location>
</feature>
<dbReference type="InterPro" id="IPR050996">
    <property type="entry name" value="Docking_Protein_DOK"/>
</dbReference>
<dbReference type="PANTHER" id="PTHR21258:SF14">
    <property type="entry name" value="DOCKING PROTEIN 2"/>
    <property type="match status" value="1"/>
</dbReference>